<dbReference type="InterPro" id="IPR014719">
    <property type="entry name" value="Ribosomal_bL12_C/ClpS-like"/>
</dbReference>
<proteinExistence type="predicted"/>
<dbReference type="AlphaFoldDB" id="A0A486XPP3"/>
<evidence type="ECO:0000313" key="2">
    <source>
        <dbReference type="EMBL" id="VHO04540.1"/>
    </source>
</evidence>
<name>A0A486XPP3_9GAMM</name>
<accession>A0A486XPP3</accession>
<feature type="transmembrane region" description="Helical" evidence="1">
    <location>
        <begin position="6"/>
        <end position="23"/>
    </location>
</feature>
<keyword evidence="1" id="KW-1133">Transmembrane helix</keyword>
<keyword evidence="1" id="KW-0472">Membrane</keyword>
<protein>
    <recommendedName>
        <fullName evidence="3">Ribosomal protein L7/L12 C-terminal domain-containing protein</fullName>
    </recommendedName>
</protein>
<evidence type="ECO:0008006" key="3">
    <source>
        <dbReference type="Google" id="ProtNLM"/>
    </source>
</evidence>
<reference evidence="2" key="1">
    <citation type="submission" date="2019-04" db="EMBL/GenBank/DDBJ databases">
        <authorList>
            <person name="Brambilla D."/>
        </authorList>
    </citation>
    <scope>NUCLEOTIDE SEQUENCE</scope>
    <source>
        <strain evidence="2">BAL1</strain>
    </source>
</reference>
<gene>
    <name evidence="2" type="ORF">BAL341_1952</name>
</gene>
<dbReference type="EMBL" id="CAAJGR010000107">
    <property type="protein sequence ID" value="VHO04540.1"/>
    <property type="molecule type" value="Genomic_DNA"/>
</dbReference>
<organism evidence="2">
    <name type="scientific">Rheinheimera sp. BAL341</name>
    <dbReference type="NCBI Taxonomy" id="1708203"/>
    <lineage>
        <taxon>Bacteria</taxon>
        <taxon>Pseudomonadati</taxon>
        <taxon>Pseudomonadota</taxon>
        <taxon>Gammaproteobacteria</taxon>
        <taxon>Chromatiales</taxon>
        <taxon>Chromatiaceae</taxon>
        <taxon>Rheinheimera</taxon>
    </lineage>
</organism>
<keyword evidence="1" id="KW-0812">Transmembrane</keyword>
<evidence type="ECO:0000256" key="1">
    <source>
        <dbReference type="SAM" id="Phobius"/>
    </source>
</evidence>
<sequence length="96" mass="10742">MTEFIGVLIPSLVALYFIIDNQLDSYRKRVRFLEVKVDALIKIAGLQFDSNSLVPVEVHQAIKDGQRLKAIRLYRKITGAGLKEASEVVDALVKGQ</sequence>
<dbReference type="Gene3D" id="3.30.1390.10">
    <property type="match status" value="1"/>
</dbReference>